<evidence type="ECO:0000313" key="2">
    <source>
        <dbReference type="Proteomes" id="UP000095472"/>
    </source>
</evidence>
<reference evidence="1 2" key="1">
    <citation type="journal article" date="2016" name="Genome Announc.">
        <title>Draft Genome Sequence of the Thermotolerant Cyanobacterium Desertifilum sp. IPPAS B-1220.</title>
        <authorList>
            <person name="Mironov K.S."/>
            <person name="Sinetova M.A."/>
            <person name="Bolatkhan K."/>
            <person name="Zayadan B.K."/>
            <person name="Ustinova V.V."/>
            <person name="Kupriyanova E.V."/>
            <person name="Skrypnik A.N."/>
            <person name="Gogoleva N.E."/>
            <person name="Gogolev Y.V."/>
            <person name="Los D.A."/>
        </authorList>
    </citation>
    <scope>NUCLEOTIDE SEQUENCE [LARGE SCALE GENOMIC DNA]</scope>
    <source>
        <strain evidence="1 2">IPPAS B-1220</strain>
    </source>
</reference>
<accession>A0ACD5H1G0</accession>
<sequence>MAIGGATMIWEVCIEYANGTQKVIRVYKERETALRYIDAIYSSQGYPMHLAYIVRPAIATRSMVPA</sequence>
<gene>
    <name evidence="1" type="ORF">BH720_018245</name>
</gene>
<keyword evidence="1" id="KW-0808">Transferase</keyword>
<keyword evidence="2" id="KW-1185">Reference proteome</keyword>
<name>A0ACD5H1G0_9CYAN</name>
<dbReference type="EMBL" id="CP182909">
    <property type="protein sequence ID" value="XPM66933.1"/>
    <property type="molecule type" value="Genomic_DNA"/>
</dbReference>
<proteinExistence type="predicted"/>
<organism evidence="1 2">
    <name type="scientific">Desertifilum tharense IPPAS B-1220</name>
    <dbReference type="NCBI Taxonomy" id="1781255"/>
    <lineage>
        <taxon>Bacteria</taxon>
        <taxon>Bacillati</taxon>
        <taxon>Cyanobacteriota</taxon>
        <taxon>Cyanophyceae</taxon>
        <taxon>Desertifilales</taxon>
        <taxon>Desertifilaceae</taxon>
        <taxon>Desertifilum</taxon>
    </lineage>
</organism>
<dbReference type="Proteomes" id="UP000095472">
    <property type="component" value="Chromosome"/>
</dbReference>
<evidence type="ECO:0000313" key="1">
    <source>
        <dbReference type="EMBL" id="XPM66933.1"/>
    </source>
</evidence>
<protein>
    <submittedName>
        <fullName evidence="1">Family 2 glycosyl transferase</fullName>
    </submittedName>
</protein>